<keyword evidence="1" id="KW-0479">Metal-binding</keyword>
<dbReference type="InterPro" id="IPR036875">
    <property type="entry name" value="Znf_CCHC_sf"/>
</dbReference>
<reference evidence="4" key="1">
    <citation type="journal article" date="2020" name="Cell">
        <title>Large-Scale Comparative Analyses of Tick Genomes Elucidate Their Genetic Diversity and Vector Capacities.</title>
        <authorList>
            <consortium name="Tick Genome and Microbiome Consortium (TIGMIC)"/>
            <person name="Jia N."/>
            <person name="Wang J."/>
            <person name="Shi W."/>
            <person name="Du L."/>
            <person name="Sun Y."/>
            <person name="Zhan W."/>
            <person name="Jiang J.F."/>
            <person name="Wang Q."/>
            <person name="Zhang B."/>
            <person name="Ji P."/>
            <person name="Bell-Sakyi L."/>
            <person name="Cui X.M."/>
            <person name="Yuan T.T."/>
            <person name="Jiang B.G."/>
            <person name="Yang W.F."/>
            <person name="Lam T.T."/>
            <person name="Chang Q.C."/>
            <person name="Ding S.J."/>
            <person name="Wang X.J."/>
            <person name="Zhu J.G."/>
            <person name="Ruan X.D."/>
            <person name="Zhao L."/>
            <person name="Wei J.T."/>
            <person name="Ye R.Z."/>
            <person name="Que T.C."/>
            <person name="Du C.H."/>
            <person name="Zhou Y.H."/>
            <person name="Cheng J.X."/>
            <person name="Dai P.F."/>
            <person name="Guo W.B."/>
            <person name="Han X.H."/>
            <person name="Huang E.J."/>
            <person name="Li L.F."/>
            <person name="Wei W."/>
            <person name="Gao Y.C."/>
            <person name="Liu J.Z."/>
            <person name="Shao H.Z."/>
            <person name="Wang X."/>
            <person name="Wang C.C."/>
            <person name="Yang T.C."/>
            <person name="Huo Q.B."/>
            <person name="Li W."/>
            <person name="Chen H.Y."/>
            <person name="Chen S.E."/>
            <person name="Zhou L.G."/>
            <person name="Ni X.B."/>
            <person name="Tian J.H."/>
            <person name="Sheng Y."/>
            <person name="Liu T."/>
            <person name="Pan Y.S."/>
            <person name="Xia L.Y."/>
            <person name="Li J."/>
            <person name="Zhao F."/>
            <person name="Cao W.C."/>
        </authorList>
    </citation>
    <scope>NUCLEOTIDE SEQUENCE</scope>
    <source>
        <strain evidence="4">Rsan-2018</strain>
    </source>
</reference>
<keyword evidence="1" id="KW-0862">Zinc</keyword>
<feature type="compositionally biased region" description="Basic and acidic residues" evidence="2">
    <location>
        <begin position="35"/>
        <end position="53"/>
    </location>
</feature>
<proteinExistence type="predicted"/>
<keyword evidence="1" id="KW-0863">Zinc-finger</keyword>
<dbReference type="Gene3D" id="4.10.60.10">
    <property type="entry name" value="Zinc finger, CCHC-type"/>
    <property type="match status" value="1"/>
</dbReference>
<comment type="caution">
    <text evidence="4">The sequence shown here is derived from an EMBL/GenBank/DDBJ whole genome shotgun (WGS) entry which is preliminary data.</text>
</comment>
<accession>A0A9D4Q6T8</accession>
<dbReference type="PROSITE" id="PS50158">
    <property type="entry name" value="ZF_CCHC"/>
    <property type="match status" value="1"/>
</dbReference>
<keyword evidence="5" id="KW-1185">Reference proteome</keyword>
<dbReference type="SUPFAM" id="SSF57756">
    <property type="entry name" value="Retrovirus zinc finger-like domains"/>
    <property type="match status" value="1"/>
</dbReference>
<evidence type="ECO:0000256" key="2">
    <source>
        <dbReference type="SAM" id="MobiDB-lite"/>
    </source>
</evidence>
<sequence>MTAMPIVDGAAALYGENFGGSYESIRGVPCPAESAKTDHKAQPDTSNLDHAEMECQDSEAGDGITHQDKEWNDGISRGKGDCDFSSPPSNSLAQPTPQRRPHKRKLPPLPKEDFKVIEVADISRKMTDLTLNGRLHAVKAYAAVGNGTRKGVINDNTPNTSTDTLLANLRIRTQGVDILRTRTLGETRTAAITFLGAITPRFVYYMGGEVPCYPFKCTIQFCYACEQTGHITDGCPTPHSAVCHRCGMKEPQPYRPCNPVCSTCGEGHLTRKKEYKQRFKQPVRQQQPKLHDQKTNKQVQRAEFSSPPKPRWYSSEDADDEEWPQLKNQADIPERKRHEQKPRPR</sequence>
<dbReference type="GO" id="GO:0003676">
    <property type="term" value="F:nucleic acid binding"/>
    <property type="evidence" value="ECO:0007669"/>
    <property type="project" value="InterPro"/>
</dbReference>
<evidence type="ECO:0000313" key="5">
    <source>
        <dbReference type="Proteomes" id="UP000821837"/>
    </source>
</evidence>
<feature type="compositionally biased region" description="Basic and acidic residues" evidence="2">
    <location>
        <begin position="65"/>
        <end position="82"/>
    </location>
</feature>
<organism evidence="4 5">
    <name type="scientific">Rhipicephalus sanguineus</name>
    <name type="common">Brown dog tick</name>
    <name type="synonym">Ixodes sanguineus</name>
    <dbReference type="NCBI Taxonomy" id="34632"/>
    <lineage>
        <taxon>Eukaryota</taxon>
        <taxon>Metazoa</taxon>
        <taxon>Ecdysozoa</taxon>
        <taxon>Arthropoda</taxon>
        <taxon>Chelicerata</taxon>
        <taxon>Arachnida</taxon>
        <taxon>Acari</taxon>
        <taxon>Parasitiformes</taxon>
        <taxon>Ixodida</taxon>
        <taxon>Ixodoidea</taxon>
        <taxon>Ixodidae</taxon>
        <taxon>Rhipicephalinae</taxon>
        <taxon>Rhipicephalus</taxon>
        <taxon>Rhipicephalus</taxon>
    </lineage>
</organism>
<dbReference type="GO" id="GO:0008270">
    <property type="term" value="F:zinc ion binding"/>
    <property type="evidence" value="ECO:0007669"/>
    <property type="project" value="UniProtKB-KW"/>
</dbReference>
<evidence type="ECO:0000256" key="1">
    <source>
        <dbReference type="PROSITE-ProRule" id="PRU00047"/>
    </source>
</evidence>
<reference evidence="4" key="2">
    <citation type="submission" date="2021-09" db="EMBL/GenBank/DDBJ databases">
        <authorList>
            <person name="Jia N."/>
            <person name="Wang J."/>
            <person name="Shi W."/>
            <person name="Du L."/>
            <person name="Sun Y."/>
            <person name="Zhan W."/>
            <person name="Jiang J."/>
            <person name="Wang Q."/>
            <person name="Zhang B."/>
            <person name="Ji P."/>
            <person name="Sakyi L.B."/>
            <person name="Cui X."/>
            <person name="Yuan T."/>
            <person name="Jiang B."/>
            <person name="Yang W."/>
            <person name="Lam T.T.-Y."/>
            <person name="Chang Q."/>
            <person name="Ding S."/>
            <person name="Wang X."/>
            <person name="Zhu J."/>
            <person name="Ruan X."/>
            <person name="Zhao L."/>
            <person name="Wei J."/>
            <person name="Que T."/>
            <person name="Du C."/>
            <person name="Cheng J."/>
            <person name="Dai P."/>
            <person name="Han X."/>
            <person name="Huang E."/>
            <person name="Gao Y."/>
            <person name="Liu J."/>
            <person name="Shao H."/>
            <person name="Ye R."/>
            <person name="Li L."/>
            <person name="Wei W."/>
            <person name="Wang X."/>
            <person name="Wang C."/>
            <person name="Huo Q."/>
            <person name="Li W."/>
            <person name="Guo W."/>
            <person name="Chen H."/>
            <person name="Chen S."/>
            <person name="Zhou L."/>
            <person name="Zhou L."/>
            <person name="Ni X."/>
            <person name="Tian J."/>
            <person name="Zhou Y."/>
            <person name="Sheng Y."/>
            <person name="Liu T."/>
            <person name="Pan Y."/>
            <person name="Xia L."/>
            <person name="Li J."/>
            <person name="Zhao F."/>
            <person name="Cao W."/>
        </authorList>
    </citation>
    <scope>NUCLEOTIDE SEQUENCE</scope>
    <source>
        <strain evidence="4">Rsan-2018</strain>
        <tissue evidence="4">Larvae</tissue>
    </source>
</reference>
<dbReference type="InterPro" id="IPR001878">
    <property type="entry name" value="Znf_CCHC"/>
</dbReference>
<evidence type="ECO:0000259" key="3">
    <source>
        <dbReference type="PROSITE" id="PS50158"/>
    </source>
</evidence>
<name>A0A9D4Q6T8_RHISA</name>
<feature type="domain" description="CCHC-type" evidence="3">
    <location>
        <begin position="222"/>
        <end position="236"/>
    </location>
</feature>
<dbReference type="EMBL" id="JABSTV010001248">
    <property type="protein sequence ID" value="KAH7967782.1"/>
    <property type="molecule type" value="Genomic_DNA"/>
</dbReference>
<feature type="compositionally biased region" description="Polar residues" evidence="2">
    <location>
        <begin position="86"/>
        <end position="96"/>
    </location>
</feature>
<feature type="region of interest" description="Disordered" evidence="2">
    <location>
        <begin position="29"/>
        <end position="109"/>
    </location>
</feature>
<evidence type="ECO:0000313" key="4">
    <source>
        <dbReference type="EMBL" id="KAH7967782.1"/>
    </source>
</evidence>
<protein>
    <recommendedName>
        <fullName evidence="3">CCHC-type domain-containing protein</fullName>
    </recommendedName>
</protein>
<feature type="region of interest" description="Disordered" evidence="2">
    <location>
        <begin position="278"/>
        <end position="345"/>
    </location>
</feature>
<dbReference type="Proteomes" id="UP000821837">
    <property type="component" value="Unassembled WGS sequence"/>
</dbReference>
<dbReference type="AlphaFoldDB" id="A0A9D4Q6T8"/>
<gene>
    <name evidence="4" type="ORF">HPB52_002461</name>
</gene>